<keyword evidence="4 10" id="KW-0863">Zinc-finger</keyword>
<dbReference type="InterPro" id="IPR001529">
    <property type="entry name" value="Zn_ribbon_RPB9"/>
</dbReference>
<accession>A0A6G1I5V8</accession>
<dbReference type="GO" id="GO:0003676">
    <property type="term" value="F:nucleic acid binding"/>
    <property type="evidence" value="ECO:0007669"/>
    <property type="project" value="InterPro"/>
</dbReference>
<keyword evidence="2 8" id="KW-0240">DNA-directed RNA polymerase</keyword>
<dbReference type="GO" id="GO:0003899">
    <property type="term" value="F:DNA-directed RNA polymerase activity"/>
    <property type="evidence" value="ECO:0007669"/>
    <property type="project" value="InterPro"/>
</dbReference>
<evidence type="ECO:0000256" key="11">
    <source>
        <dbReference type="RuleBase" id="RU003474"/>
    </source>
</evidence>
<evidence type="ECO:0000256" key="10">
    <source>
        <dbReference type="PIRSR" id="PIRSR005586-2"/>
    </source>
</evidence>
<keyword evidence="6 8" id="KW-0804">Transcription</keyword>
<evidence type="ECO:0000313" key="14">
    <source>
        <dbReference type="Proteomes" id="UP000799640"/>
    </source>
</evidence>
<evidence type="ECO:0000256" key="5">
    <source>
        <dbReference type="ARBA" id="ARBA00022833"/>
    </source>
</evidence>
<dbReference type="Proteomes" id="UP000799640">
    <property type="component" value="Unassembled WGS sequence"/>
</dbReference>
<dbReference type="InterPro" id="IPR001222">
    <property type="entry name" value="Znf_TFIIS"/>
</dbReference>
<dbReference type="EMBL" id="ML996689">
    <property type="protein sequence ID" value="KAF2403571.1"/>
    <property type="molecule type" value="Genomic_DNA"/>
</dbReference>
<dbReference type="SMART" id="SM00440">
    <property type="entry name" value="ZnF_C2C2"/>
    <property type="match status" value="1"/>
</dbReference>
<dbReference type="CDD" id="cd10509">
    <property type="entry name" value="Zn-ribbon_RPC11"/>
    <property type="match status" value="1"/>
</dbReference>
<comment type="function">
    <text evidence="8">DNA-dependent RNA polymerase catalyzes the transcription of DNA into RNA using the four ribonucleoside triphosphates as substrates.</text>
</comment>
<dbReference type="FunFam" id="2.20.25.10:FF:000005">
    <property type="entry name" value="DNA-directed RNA polymerase subunit"/>
    <property type="match status" value="1"/>
</dbReference>
<proteinExistence type="inferred from homology"/>
<evidence type="ECO:0000256" key="9">
    <source>
        <dbReference type="PIRSR" id="PIRSR005586-1"/>
    </source>
</evidence>
<dbReference type="PIRSF" id="PIRSF005586">
    <property type="entry name" value="RNApol_RpoM"/>
    <property type="match status" value="1"/>
</dbReference>
<feature type="binding site" evidence="9">
    <location>
        <position position="78"/>
    </location>
    <ligand>
        <name>Zn(2+)</name>
        <dbReference type="ChEBI" id="CHEBI:29105"/>
        <label>2</label>
    </ligand>
</feature>
<feature type="binding site" evidence="9">
    <location>
        <position position="5"/>
    </location>
    <ligand>
        <name>Zn(2+)</name>
        <dbReference type="ChEBI" id="CHEBI:29105"/>
        <label>1</label>
    </ligand>
</feature>
<dbReference type="SMART" id="SM00661">
    <property type="entry name" value="RPOL9"/>
    <property type="match status" value="1"/>
</dbReference>
<evidence type="ECO:0000256" key="2">
    <source>
        <dbReference type="ARBA" id="ARBA00022478"/>
    </source>
</evidence>
<reference evidence="13" key="1">
    <citation type="journal article" date="2020" name="Stud. Mycol.">
        <title>101 Dothideomycetes genomes: a test case for predicting lifestyles and emergence of pathogens.</title>
        <authorList>
            <person name="Haridas S."/>
            <person name="Albert R."/>
            <person name="Binder M."/>
            <person name="Bloem J."/>
            <person name="Labutti K."/>
            <person name="Salamov A."/>
            <person name="Andreopoulos B."/>
            <person name="Baker S."/>
            <person name="Barry K."/>
            <person name="Bills G."/>
            <person name="Bluhm B."/>
            <person name="Cannon C."/>
            <person name="Castanera R."/>
            <person name="Culley D."/>
            <person name="Daum C."/>
            <person name="Ezra D."/>
            <person name="Gonzalez J."/>
            <person name="Henrissat B."/>
            <person name="Kuo A."/>
            <person name="Liang C."/>
            <person name="Lipzen A."/>
            <person name="Lutzoni F."/>
            <person name="Magnuson J."/>
            <person name="Mondo S."/>
            <person name="Nolan M."/>
            <person name="Ohm R."/>
            <person name="Pangilinan J."/>
            <person name="Park H.-J."/>
            <person name="Ramirez L."/>
            <person name="Alfaro M."/>
            <person name="Sun H."/>
            <person name="Tritt A."/>
            <person name="Yoshinaga Y."/>
            <person name="Zwiers L.-H."/>
            <person name="Turgeon B."/>
            <person name="Goodwin S."/>
            <person name="Spatafora J."/>
            <person name="Crous P."/>
            <person name="Grigoriev I."/>
        </authorList>
    </citation>
    <scope>NUCLEOTIDE SEQUENCE</scope>
    <source>
        <strain evidence="13">CBS 262.69</strain>
    </source>
</reference>
<keyword evidence="14" id="KW-1185">Reference proteome</keyword>
<dbReference type="Pfam" id="PF01096">
    <property type="entry name" value="Zn_ribbon_TFIIS"/>
    <property type="match status" value="1"/>
</dbReference>
<keyword evidence="7 8" id="KW-0539">Nucleus</keyword>
<dbReference type="AlphaFoldDB" id="A0A6G1I5V8"/>
<comment type="subcellular location">
    <subcellularLocation>
        <location evidence="1 8">Nucleus</location>
    </subcellularLocation>
</comment>
<protein>
    <recommendedName>
        <fullName evidence="8">DNA-directed RNA polymerase subunit</fullName>
    </recommendedName>
</protein>
<dbReference type="PANTHER" id="PTHR11239:SF12">
    <property type="entry name" value="DNA-DIRECTED RNA POLYMERASE III SUBUNIT RPC10"/>
    <property type="match status" value="1"/>
</dbReference>
<feature type="binding site" evidence="9">
    <location>
        <position position="108"/>
    </location>
    <ligand>
        <name>Zn(2+)</name>
        <dbReference type="ChEBI" id="CHEBI:29105"/>
        <label>2</label>
    </ligand>
</feature>
<keyword evidence="5 9" id="KW-0862">Zinc</keyword>
<evidence type="ECO:0000259" key="12">
    <source>
        <dbReference type="PROSITE" id="PS51133"/>
    </source>
</evidence>
<evidence type="ECO:0000256" key="7">
    <source>
        <dbReference type="ARBA" id="ARBA00023242"/>
    </source>
</evidence>
<evidence type="ECO:0000256" key="8">
    <source>
        <dbReference type="PIRNR" id="PIRNR005586"/>
    </source>
</evidence>
<evidence type="ECO:0000313" key="13">
    <source>
        <dbReference type="EMBL" id="KAF2403571.1"/>
    </source>
</evidence>
<dbReference type="GO" id="GO:0006386">
    <property type="term" value="P:termination of RNA polymerase III transcription"/>
    <property type="evidence" value="ECO:0007669"/>
    <property type="project" value="UniProtKB-ARBA"/>
</dbReference>
<gene>
    <name evidence="13" type="ORF">EJ06DRAFT_488310</name>
</gene>
<feature type="binding site" evidence="9">
    <location>
        <position position="83"/>
    </location>
    <ligand>
        <name>Zn(2+)</name>
        <dbReference type="ChEBI" id="CHEBI:29105"/>
        <label>2</label>
    </ligand>
</feature>
<dbReference type="InterPro" id="IPR034014">
    <property type="entry name" value="Zn_ribbon_RPC11_C"/>
</dbReference>
<name>A0A6G1I5V8_9PEZI</name>
<evidence type="ECO:0000256" key="3">
    <source>
        <dbReference type="ARBA" id="ARBA00022723"/>
    </source>
</evidence>
<feature type="binding site" evidence="9">
    <location>
        <position position="37"/>
    </location>
    <ligand>
        <name>Zn(2+)</name>
        <dbReference type="ChEBI" id="CHEBI:29105"/>
        <label>1</label>
    </ligand>
</feature>
<dbReference type="PANTHER" id="PTHR11239">
    <property type="entry name" value="DNA-DIRECTED RNA POLYMERASE"/>
    <property type="match status" value="1"/>
</dbReference>
<feature type="binding site" evidence="9">
    <location>
        <position position="34"/>
    </location>
    <ligand>
        <name>Zn(2+)</name>
        <dbReference type="ChEBI" id="CHEBI:29105"/>
        <label>1</label>
    </ligand>
</feature>
<keyword evidence="3 9" id="KW-0479">Metal-binding</keyword>
<dbReference type="Gene3D" id="2.20.25.10">
    <property type="match status" value="1"/>
</dbReference>
<organism evidence="13 14">
    <name type="scientific">Trichodelitschia bisporula</name>
    <dbReference type="NCBI Taxonomy" id="703511"/>
    <lineage>
        <taxon>Eukaryota</taxon>
        <taxon>Fungi</taxon>
        <taxon>Dikarya</taxon>
        <taxon>Ascomycota</taxon>
        <taxon>Pezizomycotina</taxon>
        <taxon>Dothideomycetes</taxon>
        <taxon>Dothideomycetes incertae sedis</taxon>
        <taxon>Phaeotrichales</taxon>
        <taxon>Phaeotrichaceae</taxon>
        <taxon>Trichodelitschia</taxon>
    </lineage>
</organism>
<sequence length="117" mass="13778">MLLFCPHCSNMLTVTRVSYTDPDTSAHGRNRFECRTCPYSYQLEKRYYERKTFKRKEVDDILGGKGAWDNVDKTQVQCPSDTCDSTMAYFYQLQIRSADEPMTSFFKCCDCGKMWRE</sequence>
<feature type="domain" description="TFIIS-type" evidence="12">
    <location>
        <begin position="74"/>
        <end position="116"/>
    </location>
</feature>
<evidence type="ECO:0000256" key="6">
    <source>
        <dbReference type="ARBA" id="ARBA00023163"/>
    </source>
</evidence>
<dbReference type="SUPFAM" id="SSF57783">
    <property type="entry name" value="Zinc beta-ribbon"/>
    <property type="match status" value="1"/>
</dbReference>
<dbReference type="GO" id="GO:0005666">
    <property type="term" value="C:RNA polymerase III complex"/>
    <property type="evidence" value="ECO:0007669"/>
    <property type="project" value="TreeGrafter"/>
</dbReference>
<evidence type="ECO:0000256" key="1">
    <source>
        <dbReference type="ARBA" id="ARBA00004123"/>
    </source>
</evidence>
<feature type="zinc finger region" description="C4-type" evidence="10">
    <location>
        <begin position="5"/>
        <end position="37"/>
    </location>
</feature>
<dbReference type="GO" id="GO:0008270">
    <property type="term" value="F:zinc ion binding"/>
    <property type="evidence" value="ECO:0007669"/>
    <property type="project" value="UniProtKB-KW"/>
</dbReference>
<dbReference type="OrthoDB" id="282152at2759"/>
<dbReference type="InterPro" id="IPR012164">
    <property type="entry name" value="Rpa12/Rpb9/Rpc10/TFS"/>
</dbReference>
<feature type="binding site" evidence="9">
    <location>
        <position position="111"/>
    </location>
    <ligand>
        <name>Zn(2+)</name>
        <dbReference type="ChEBI" id="CHEBI:29105"/>
        <label>2</label>
    </ligand>
</feature>
<dbReference type="PROSITE" id="PS51133">
    <property type="entry name" value="ZF_TFIIS_2"/>
    <property type="match status" value="1"/>
</dbReference>
<evidence type="ECO:0000256" key="4">
    <source>
        <dbReference type="ARBA" id="ARBA00022771"/>
    </source>
</evidence>
<comment type="similarity">
    <text evidence="8 11">Belongs to the archaeal rpoM/eukaryotic RPA12/RPB9/RPC11 RNA polymerase family.</text>
</comment>
<feature type="binding site" evidence="9">
    <location>
        <position position="8"/>
    </location>
    <ligand>
        <name>Zn(2+)</name>
        <dbReference type="ChEBI" id="CHEBI:29105"/>
        <label>1</label>
    </ligand>
</feature>